<protein>
    <submittedName>
        <fullName evidence="2">Uncharacterized protein</fullName>
    </submittedName>
</protein>
<dbReference type="Proteomes" id="UP001586593">
    <property type="component" value="Unassembled WGS sequence"/>
</dbReference>
<evidence type="ECO:0000256" key="1">
    <source>
        <dbReference type="SAM" id="MobiDB-lite"/>
    </source>
</evidence>
<accession>A0ABR3VPI0</accession>
<feature type="region of interest" description="Disordered" evidence="1">
    <location>
        <begin position="124"/>
        <end position="168"/>
    </location>
</feature>
<keyword evidence="3" id="KW-1185">Reference proteome</keyword>
<name>A0ABR3VPI0_9PEZI</name>
<proteinExistence type="predicted"/>
<sequence>MRVTAAATAELSTAATEITTTALVMVSSTTAAASTTLVVSTPAARVVAPTTAPTSTTVGSATASTAMGPTAATAGTSTARISHSFGFPEGNSAFGWLSSLFFSYFLFFGSRFVSSGLLSLEKLGGEKKSEERTGKWFSERVQSEKGKRQPFGDGQQSDKVSAVAGDQG</sequence>
<dbReference type="EMBL" id="JAZHXJ010001788">
    <property type="protein sequence ID" value="KAL1843818.1"/>
    <property type="molecule type" value="Genomic_DNA"/>
</dbReference>
<organism evidence="2 3">
    <name type="scientific">Phialemonium thermophilum</name>
    <dbReference type="NCBI Taxonomy" id="223376"/>
    <lineage>
        <taxon>Eukaryota</taxon>
        <taxon>Fungi</taxon>
        <taxon>Dikarya</taxon>
        <taxon>Ascomycota</taxon>
        <taxon>Pezizomycotina</taxon>
        <taxon>Sordariomycetes</taxon>
        <taxon>Sordariomycetidae</taxon>
        <taxon>Cephalothecales</taxon>
        <taxon>Cephalothecaceae</taxon>
        <taxon>Phialemonium</taxon>
    </lineage>
</organism>
<reference evidence="2 3" key="1">
    <citation type="journal article" date="2024" name="Commun. Biol.">
        <title>Comparative genomic analysis of thermophilic fungi reveals convergent evolutionary adaptations and gene losses.</title>
        <authorList>
            <person name="Steindorff A.S."/>
            <person name="Aguilar-Pontes M.V."/>
            <person name="Robinson A.J."/>
            <person name="Andreopoulos B."/>
            <person name="LaButti K."/>
            <person name="Kuo A."/>
            <person name="Mondo S."/>
            <person name="Riley R."/>
            <person name="Otillar R."/>
            <person name="Haridas S."/>
            <person name="Lipzen A."/>
            <person name="Grimwood J."/>
            <person name="Schmutz J."/>
            <person name="Clum A."/>
            <person name="Reid I.D."/>
            <person name="Moisan M.C."/>
            <person name="Butler G."/>
            <person name="Nguyen T.T.M."/>
            <person name="Dewar K."/>
            <person name="Conant G."/>
            <person name="Drula E."/>
            <person name="Henrissat B."/>
            <person name="Hansel C."/>
            <person name="Singer S."/>
            <person name="Hutchinson M.I."/>
            <person name="de Vries R.P."/>
            <person name="Natvig D.O."/>
            <person name="Powell A.J."/>
            <person name="Tsang A."/>
            <person name="Grigoriev I.V."/>
        </authorList>
    </citation>
    <scope>NUCLEOTIDE SEQUENCE [LARGE SCALE GENOMIC DNA]</scope>
    <source>
        <strain evidence="2 3">ATCC 24622</strain>
    </source>
</reference>
<evidence type="ECO:0000313" key="2">
    <source>
        <dbReference type="EMBL" id="KAL1843818.1"/>
    </source>
</evidence>
<gene>
    <name evidence="2" type="ORF">VTK73DRAFT_2715</name>
</gene>
<feature type="compositionally biased region" description="Basic and acidic residues" evidence="1">
    <location>
        <begin position="124"/>
        <end position="147"/>
    </location>
</feature>
<comment type="caution">
    <text evidence="2">The sequence shown here is derived from an EMBL/GenBank/DDBJ whole genome shotgun (WGS) entry which is preliminary data.</text>
</comment>
<evidence type="ECO:0000313" key="3">
    <source>
        <dbReference type="Proteomes" id="UP001586593"/>
    </source>
</evidence>